<dbReference type="GO" id="GO:0005524">
    <property type="term" value="F:ATP binding"/>
    <property type="evidence" value="ECO:0007669"/>
    <property type="project" value="UniProtKB-UniRule"/>
</dbReference>
<dbReference type="InterPro" id="IPR002110">
    <property type="entry name" value="Ankyrin_rpt"/>
</dbReference>
<dbReference type="InterPro" id="IPR017441">
    <property type="entry name" value="Protein_kinase_ATP_BS"/>
</dbReference>
<dbReference type="Pfam" id="PF12796">
    <property type="entry name" value="Ank_2"/>
    <property type="match status" value="1"/>
</dbReference>
<evidence type="ECO:0000256" key="7">
    <source>
        <dbReference type="PROSITE-ProRule" id="PRU00023"/>
    </source>
</evidence>
<dbReference type="SMART" id="SM00219">
    <property type="entry name" value="TyrKc"/>
    <property type="match status" value="1"/>
</dbReference>
<feature type="repeat" description="ANK" evidence="7">
    <location>
        <begin position="271"/>
        <end position="293"/>
    </location>
</feature>
<dbReference type="SMART" id="SM00248">
    <property type="entry name" value="ANK"/>
    <property type="match status" value="3"/>
</dbReference>
<organism evidence="14 15">
    <name type="scientific">Dreissena polymorpha</name>
    <name type="common">Zebra mussel</name>
    <name type="synonym">Mytilus polymorpha</name>
    <dbReference type="NCBI Taxonomy" id="45954"/>
    <lineage>
        <taxon>Eukaryota</taxon>
        <taxon>Metazoa</taxon>
        <taxon>Spiralia</taxon>
        <taxon>Lophotrochozoa</taxon>
        <taxon>Mollusca</taxon>
        <taxon>Bivalvia</taxon>
        <taxon>Autobranchia</taxon>
        <taxon>Heteroconchia</taxon>
        <taxon>Euheterodonta</taxon>
        <taxon>Imparidentia</taxon>
        <taxon>Neoheterodontei</taxon>
        <taxon>Myida</taxon>
        <taxon>Dreissenoidea</taxon>
        <taxon>Dreissenidae</taxon>
        <taxon>Dreissena</taxon>
    </lineage>
</organism>
<evidence type="ECO:0000256" key="6">
    <source>
        <dbReference type="ARBA" id="ARBA00051245"/>
    </source>
</evidence>
<evidence type="ECO:0000256" key="2">
    <source>
        <dbReference type="ARBA" id="ARBA00022741"/>
    </source>
</evidence>
<evidence type="ECO:0000259" key="13">
    <source>
        <dbReference type="PROSITE" id="PS50011"/>
    </source>
</evidence>
<dbReference type="Gene3D" id="1.25.40.20">
    <property type="entry name" value="Ankyrin repeat-containing domain"/>
    <property type="match status" value="1"/>
</dbReference>
<keyword evidence="15" id="KW-1185">Reference proteome</keyword>
<dbReference type="Gene3D" id="1.10.510.10">
    <property type="entry name" value="Transferase(Phosphotransferase) domain 1"/>
    <property type="match status" value="1"/>
</dbReference>
<dbReference type="PROSITE" id="PS50001">
    <property type="entry name" value="SH2"/>
    <property type="match status" value="2"/>
</dbReference>
<dbReference type="InterPro" id="IPR036770">
    <property type="entry name" value="Ankyrin_rpt-contain_sf"/>
</dbReference>
<evidence type="ECO:0000256" key="9">
    <source>
        <dbReference type="PROSITE-ProRule" id="PRU10141"/>
    </source>
</evidence>
<proteinExistence type="inferred from homology"/>
<dbReference type="InterPro" id="IPR036860">
    <property type="entry name" value="SH2_dom_sf"/>
</dbReference>
<dbReference type="Pfam" id="PF00017">
    <property type="entry name" value="SH2"/>
    <property type="match status" value="2"/>
</dbReference>
<dbReference type="SMART" id="SM00252">
    <property type="entry name" value="SH2"/>
    <property type="match status" value="2"/>
</dbReference>
<keyword evidence="4 9" id="KW-0067">ATP-binding</keyword>
<feature type="region of interest" description="Disordered" evidence="11">
    <location>
        <begin position="580"/>
        <end position="623"/>
    </location>
</feature>
<keyword evidence="1 10" id="KW-0808">Transferase</keyword>
<evidence type="ECO:0000256" key="5">
    <source>
        <dbReference type="ARBA" id="ARBA00023137"/>
    </source>
</evidence>
<dbReference type="PANTHER" id="PTHR24418">
    <property type="entry name" value="TYROSINE-PROTEIN KINASE"/>
    <property type="match status" value="1"/>
</dbReference>
<dbReference type="InterPro" id="IPR001245">
    <property type="entry name" value="Ser-Thr/Tyr_kinase_cat_dom"/>
</dbReference>
<dbReference type="SUPFAM" id="SSF55550">
    <property type="entry name" value="SH2 domain"/>
    <property type="match status" value="3"/>
</dbReference>
<dbReference type="SUPFAM" id="SSF48403">
    <property type="entry name" value="Ankyrin repeat"/>
    <property type="match status" value="1"/>
</dbReference>
<evidence type="ECO:0000256" key="3">
    <source>
        <dbReference type="ARBA" id="ARBA00022777"/>
    </source>
</evidence>
<dbReference type="SUPFAM" id="SSF56112">
    <property type="entry name" value="Protein kinase-like (PK-like)"/>
    <property type="match status" value="1"/>
</dbReference>
<keyword evidence="5 10" id="KW-0829">Tyrosine-protein kinase</keyword>
<dbReference type="EC" id="2.7.10.2" evidence="10"/>
<evidence type="ECO:0000313" key="15">
    <source>
        <dbReference type="Proteomes" id="UP000828390"/>
    </source>
</evidence>
<evidence type="ECO:0000256" key="10">
    <source>
        <dbReference type="RuleBase" id="RU362096"/>
    </source>
</evidence>
<dbReference type="PROSITE" id="PS50088">
    <property type="entry name" value="ANK_REPEAT"/>
    <property type="match status" value="2"/>
</dbReference>
<keyword evidence="8" id="KW-0727">SH2 domain</keyword>
<feature type="domain" description="Protein kinase" evidence="13">
    <location>
        <begin position="636"/>
        <end position="898"/>
    </location>
</feature>
<dbReference type="AlphaFoldDB" id="A0A9D4CD60"/>
<accession>A0A9D4CD60</accession>
<feature type="binding site" evidence="9">
    <location>
        <position position="671"/>
    </location>
    <ligand>
        <name>ATP</name>
        <dbReference type="ChEBI" id="CHEBI:30616"/>
    </ligand>
</feature>
<dbReference type="PRINTS" id="PR00109">
    <property type="entry name" value="TYRKINASE"/>
</dbReference>
<dbReference type="InterPro" id="IPR011009">
    <property type="entry name" value="Kinase-like_dom_sf"/>
</dbReference>
<reference evidence="14" key="2">
    <citation type="submission" date="2020-11" db="EMBL/GenBank/DDBJ databases">
        <authorList>
            <person name="McCartney M.A."/>
            <person name="Auch B."/>
            <person name="Kono T."/>
            <person name="Mallez S."/>
            <person name="Becker A."/>
            <person name="Gohl D.M."/>
            <person name="Silverstein K.A.T."/>
            <person name="Koren S."/>
            <person name="Bechman K.B."/>
            <person name="Herman A."/>
            <person name="Abrahante J.E."/>
            <person name="Garbe J."/>
        </authorList>
    </citation>
    <scope>NUCLEOTIDE SEQUENCE</scope>
    <source>
        <strain evidence="14">Duluth1</strain>
        <tissue evidence="14">Whole animal</tissue>
    </source>
</reference>
<dbReference type="PROSITE" id="PS00109">
    <property type="entry name" value="PROTEIN_KINASE_TYR"/>
    <property type="match status" value="1"/>
</dbReference>
<dbReference type="FunFam" id="1.10.510.10:FF:000521">
    <property type="entry name" value="Tyrosine-protein kinase pr2"/>
    <property type="match status" value="1"/>
</dbReference>
<keyword evidence="2 9" id="KW-0547">Nucleotide-binding</keyword>
<dbReference type="InterPro" id="IPR008266">
    <property type="entry name" value="Tyr_kinase_AS"/>
</dbReference>
<dbReference type="InterPro" id="IPR020635">
    <property type="entry name" value="Tyr_kinase_cat_dom"/>
</dbReference>
<dbReference type="InterPro" id="IPR050198">
    <property type="entry name" value="Non-receptor_tyrosine_kinases"/>
</dbReference>
<evidence type="ECO:0000256" key="4">
    <source>
        <dbReference type="ARBA" id="ARBA00022840"/>
    </source>
</evidence>
<protein>
    <recommendedName>
        <fullName evidence="10">Tyrosine-protein kinase</fullName>
        <ecNumber evidence="10">2.7.10.2</ecNumber>
    </recommendedName>
</protein>
<evidence type="ECO:0000256" key="8">
    <source>
        <dbReference type="PROSITE-ProRule" id="PRU00191"/>
    </source>
</evidence>
<dbReference type="Gene3D" id="3.30.505.10">
    <property type="entry name" value="SH2 domain"/>
    <property type="match status" value="3"/>
</dbReference>
<gene>
    <name evidence="14" type="ORF">DPMN_064940</name>
</gene>
<evidence type="ECO:0000256" key="1">
    <source>
        <dbReference type="ARBA" id="ARBA00022679"/>
    </source>
</evidence>
<feature type="domain" description="SH2" evidence="12">
    <location>
        <begin position="340"/>
        <end position="525"/>
    </location>
</feature>
<dbReference type="EMBL" id="JAIWYP010000013">
    <property type="protein sequence ID" value="KAH3721991.1"/>
    <property type="molecule type" value="Genomic_DNA"/>
</dbReference>
<evidence type="ECO:0000313" key="14">
    <source>
        <dbReference type="EMBL" id="KAH3721991.1"/>
    </source>
</evidence>
<dbReference type="Pfam" id="PF07714">
    <property type="entry name" value="PK_Tyr_Ser-Thr"/>
    <property type="match status" value="1"/>
</dbReference>
<keyword evidence="7" id="KW-0040">ANK repeat</keyword>
<feature type="compositionally biased region" description="Pro residues" evidence="11">
    <location>
        <begin position="590"/>
        <end position="609"/>
    </location>
</feature>
<comment type="catalytic activity">
    <reaction evidence="6 10">
        <text>L-tyrosyl-[protein] + ATP = O-phospho-L-tyrosyl-[protein] + ADP + H(+)</text>
        <dbReference type="Rhea" id="RHEA:10596"/>
        <dbReference type="Rhea" id="RHEA-COMP:10136"/>
        <dbReference type="Rhea" id="RHEA-COMP:20101"/>
        <dbReference type="ChEBI" id="CHEBI:15378"/>
        <dbReference type="ChEBI" id="CHEBI:30616"/>
        <dbReference type="ChEBI" id="CHEBI:46858"/>
        <dbReference type="ChEBI" id="CHEBI:61978"/>
        <dbReference type="ChEBI" id="CHEBI:456216"/>
        <dbReference type="EC" id="2.7.10.2"/>
    </reaction>
</comment>
<dbReference type="PROSITE" id="PS50297">
    <property type="entry name" value="ANK_REP_REGION"/>
    <property type="match status" value="2"/>
</dbReference>
<sequence length="916" mass="104718">MDQDSDDEKCDSIYANEETAELMNVSFRLESNSLEDLLKEDQEKIKEREGDKQWYHGRITRDVAEDILRKGLLKYGNHDGLFLVRESSFSTTSFVLSLYSKGEFFHFQITMVKPCHFSIDEGPVIHGPVIHGLDRLIKNYQEKAQGLPTNLTLFCKCKAPPDEQRQKGATNLLHRAVLENIPKVLEDILKSKNCPPINAKTDWGSTALHDACYYGFEDCADILVRNGANVNCLDKDGSTPLHKCCSGNKAGIISILINEGKANVNERNPKSGWSPLHMAAFKGHLECIKILLDFHSPYLPRAYDGTTTPLDLAENYSRQECLKEIDNFVPSKIVTHKKDWFHPEIDRAGAQKILELKGLREGLFLVRSSNKNPDWQVLTICHNQQVYNYQIKTKVCHSIANQQVYNYQIKTKVCHSIANQQVYNYQIKTKVCHSIANQQVYNYQIKTKVCHSIASQQVYNYQIKTKVCHSIANQQVYNYQIKTKHYREKLIYYIDDGPYYKHIEHVIQYYSYSANGLPCALRFSVNPAQELIQITCDDEYFNLVDSSQLPAPIKLPSLPPRPDDMLLKQSTADGVDYSSSLKRVSNLSPPQSPKPKTGPPPPPNHPPPAVAKQMSTSHYPPEKPVMELRRIDIKLLKLGKEIGQGEFGSVVKGVYSTKDGKNKKKMDVAVKLFHKTAINNQEDFLKEARTMQQLSHECIVNFLGISESENHELLLVEEFIEKGSMLDFLLDHPKQVKCQDLYLWAAQIAYGMMYLEEQKMVHRDLAARNILLQSITKAKISDFGLSRAVGQNSDYYKATTGGRWPIKWYAPECVNYGHFSHASDVWSFGVTLWEMFSYGLPPYDNMKGIDVIKFIEEGKRLEKPSACPDMVYAEMLKCWSKEAKDRPTFKKLNTHFAEEDEYASTREVMKPIRTKE</sequence>
<comment type="caution">
    <text evidence="14">The sequence shown here is derived from an EMBL/GenBank/DDBJ whole genome shotgun (WGS) entry which is preliminary data.</text>
</comment>
<comment type="similarity">
    <text evidence="10">Belongs to the protein kinase superfamily. Tyr protein kinase family.</text>
</comment>
<evidence type="ECO:0000256" key="11">
    <source>
        <dbReference type="SAM" id="MobiDB-lite"/>
    </source>
</evidence>
<dbReference type="InterPro" id="IPR000719">
    <property type="entry name" value="Prot_kinase_dom"/>
</dbReference>
<feature type="domain" description="SH2" evidence="12">
    <location>
        <begin position="54"/>
        <end position="155"/>
    </location>
</feature>
<dbReference type="GO" id="GO:0004715">
    <property type="term" value="F:non-membrane spanning protein tyrosine kinase activity"/>
    <property type="evidence" value="ECO:0007669"/>
    <property type="project" value="UniProtKB-EC"/>
</dbReference>
<evidence type="ECO:0000259" key="12">
    <source>
        <dbReference type="PROSITE" id="PS50001"/>
    </source>
</evidence>
<name>A0A9D4CD60_DREPO</name>
<dbReference type="Proteomes" id="UP000828390">
    <property type="component" value="Unassembled WGS sequence"/>
</dbReference>
<reference evidence="14" key="1">
    <citation type="journal article" date="2019" name="bioRxiv">
        <title>The Genome of the Zebra Mussel, Dreissena polymorpha: A Resource for Invasive Species Research.</title>
        <authorList>
            <person name="McCartney M.A."/>
            <person name="Auch B."/>
            <person name="Kono T."/>
            <person name="Mallez S."/>
            <person name="Zhang Y."/>
            <person name="Obille A."/>
            <person name="Becker A."/>
            <person name="Abrahante J.E."/>
            <person name="Garbe J."/>
            <person name="Badalamenti J.P."/>
            <person name="Herman A."/>
            <person name="Mangelson H."/>
            <person name="Liachko I."/>
            <person name="Sullivan S."/>
            <person name="Sone E.D."/>
            <person name="Koren S."/>
            <person name="Silverstein K.A.T."/>
            <person name="Beckman K.B."/>
            <person name="Gohl D.M."/>
        </authorList>
    </citation>
    <scope>NUCLEOTIDE SEQUENCE</scope>
    <source>
        <strain evidence="14">Duluth1</strain>
        <tissue evidence="14">Whole animal</tissue>
    </source>
</reference>
<dbReference type="PROSITE" id="PS50011">
    <property type="entry name" value="PROTEIN_KINASE_DOM"/>
    <property type="match status" value="1"/>
</dbReference>
<keyword evidence="3 10" id="KW-0418">Kinase</keyword>
<dbReference type="InterPro" id="IPR000980">
    <property type="entry name" value="SH2"/>
</dbReference>
<dbReference type="PROSITE" id="PS00107">
    <property type="entry name" value="PROTEIN_KINASE_ATP"/>
    <property type="match status" value="1"/>
</dbReference>
<feature type="repeat" description="ANK" evidence="7">
    <location>
        <begin position="203"/>
        <end position="235"/>
    </location>
</feature>